<sequence>MSDRKHWQLSASSIACFKTCPFQYFLKYIKHIRKDVESEPLRYGTNWHKVMEVIGLPPGETCSCVDMAAVYPADPNCLICTGTGTCPDDIMLAVSRVIDDAYSRMPASMDPVKWAVERAKLLYSAAGY</sequence>
<evidence type="ECO:0000259" key="1">
    <source>
        <dbReference type="Pfam" id="PF12705"/>
    </source>
</evidence>
<dbReference type="EMBL" id="LAZR01001224">
    <property type="protein sequence ID" value="KKN48370.1"/>
    <property type="molecule type" value="Genomic_DNA"/>
</dbReference>
<organism evidence="2">
    <name type="scientific">marine sediment metagenome</name>
    <dbReference type="NCBI Taxonomy" id="412755"/>
    <lineage>
        <taxon>unclassified sequences</taxon>
        <taxon>metagenomes</taxon>
        <taxon>ecological metagenomes</taxon>
    </lineage>
</organism>
<proteinExistence type="predicted"/>
<dbReference type="InterPro" id="IPR038726">
    <property type="entry name" value="PDDEXK_AddAB-type"/>
</dbReference>
<feature type="non-terminal residue" evidence="2">
    <location>
        <position position="128"/>
    </location>
</feature>
<reference evidence="2" key="1">
    <citation type="journal article" date="2015" name="Nature">
        <title>Complex archaea that bridge the gap between prokaryotes and eukaryotes.</title>
        <authorList>
            <person name="Spang A."/>
            <person name="Saw J.H."/>
            <person name="Jorgensen S.L."/>
            <person name="Zaremba-Niedzwiedzka K."/>
            <person name="Martijn J."/>
            <person name="Lind A.E."/>
            <person name="van Eijk R."/>
            <person name="Schleper C."/>
            <person name="Guy L."/>
            <person name="Ettema T.J."/>
        </authorList>
    </citation>
    <scope>NUCLEOTIDE SEQUENCE</scope>
</reference>
<dbReference type="PROSITE" id="PS51257">
    <property type="entry name" value="PROKAR_LIPOPROTEIN"/>
    <property type="match status" value="1"/>
</dbReference>
<accession>A0A0F9QVM6</accession>
<name>A0A0F9QVM6_9ZZZZ</name>
<gene>
    <name evidence="2" type="ORF">LCGC14_0653170</name>
</gene>
<feature type="domain" description="PD-(D/E)XK endonuclease-like" evidence="1">
    <location>
        <begin position="8"/>
        <end position="65"/>
    </location>
</feature>
<dbReference type="Pfam" id="PF12705">
    <property type="entry name" value="PDDEXK_1"/>
    <property type="match status" value="1"/>
</dbReference>
<evidence type="ECO:0000313" key="2">
    <source>
        <dbReference type="EMBL" id="KKN48370.1"/>
    </source>
</evidence>
<comment type="caution">
    <text evidence="2">The sequence shown here is derived from an EMBL/GenBank/DDBJ whole genome shotgun (WGS) entry which is preliminary data.</text>
</comment>
<protein>
    <recommendedName>
        <fullName evidence="1">PD-(D/E)XK endonuclease-like domain-containing protein</fullName>
    </recommendedName>
</protein>
<dbReference type="AlphaFoldDB" id="A0A0F9QVM6"/>